<gene>
    <name evidence="6" type="ORF">WCV65_20450</name>
</gene>
<evidence type="ECO:0000256" key="3">
    <source>
        <dbReference type="ARBA" id="ARBA00022741"/>
    </source>
</evidence>
<comment type="similarity">
    <text evidence="1">Belongs to the ABC transporter superfamily.</text>
</comment>
<protein>
    <submittedName>
        <fullName evidence="6">ABC transporter ATP-binding protein</fullName>
    </submittedName>
</protein>
<dbReference type="Pfam" id="PF00005">
    <property type="entry name" value="ABC_tran"/>
    <property type="match status" value="1"/>
</dbReference>
<dbReference type="EMBL" id="CP147407">
    <property type="protein sequence ID" value="WXB96867.1"/>
    <property type="molecule type" value="Genomic_DNA"/>
</dbReference>
<dbReference type="InterPro" id="IPR003439">
    <property type="entry name" value="ABC_transporter-like_ATP-bd"/>
</dbReference>
<accession>A0ABZ2NGE2</accession>
<keyword evidence="2" id="KW-0813">Transport</keyword>
<dbReference type="PROSITE" id="PS50893">
    <property type="entry name" value="ABC_TRANSPORTER_2"/>
    <property type="match status" value="1"/>
</dbReference>
<dbReference type="PANTHER" id="PTHR42711:SF5">
    <property type="entry name" value="ABC TRANSPORTER ATP-BINDING PROTEIN NATA"/>
    <property type="match status" value="1"/>
</dbReference>
<dbReference type="SMART" id="SM00382">
    <property type="entry name" value="AAA"/>
    <property type="match status" value="1"/>
</dbReference>
<dbReference type="InterPro" id="IPR017871">
    <property type="entry name" value="ABC_transporter-like_CS"/>
</dbReference>
<reference evidence="6 7" key="1">
    <citation type="submission" date="2024-02" db="EMBL/GenBank/DDBJ databases">
        <title>Seven novel Bacillus-like species.</title>
        <authorList>
            <person name="Liu G."/>
        </authorList>
    </citation>
    <scope>NUCLEOTIDE SEQUENCE [LARGE SCALE GENOMIC DNA]</scope>
    <source>
        <strain evidence="6 7">FJAT-52054</strain>
    </source>
</reference>
<dbReference type="Proteomes" id="UP001377337">
    <property type="component" value="Chromosome"/>
</dbReference>
<keyword evidence="7" id="KW-1185">Reference proteome</keyword>
<evidence type="ECO:0000256" key="2">
    <source>
        <dbReference type="ARBA" id="ARBA00022448"/>
    </source>
</evidence>
<dbReference type="SUPFAM" id="SSF52540">
    <property type="entry name" value="P-loop containing nucleoside triphosphate hydrolases"/>
    <property type="match status" value="1"/>
</dbReference>
<sequence length="237" mass="26579">MINIDKVTKTYGKKQPLKEVSLTISKGEVFGLLGRNGAGKSTLLSILAAISKPDSGTAYINGMDSRKQKRKVRECIGYVPQEIALWEQNTVKENMIVFSKLAKIKASEESLKKLCSDVQLEDQWEEKVSRLSGGMKRKLNIAAALIHQPDILLMDEPTVGIDLQSKLEINRLVRKLADEGKTIVYTTHDLNEIMTLFNRIGVLKDGDFSFIGTANEAEEEYGGNTSRDEWIYNLLNR</sequence>
<dbReference type="GO" id="GO:0005524">
    <property type="term" value="F:ATP binding"/>
    <property type="evidence" value="ECO:0007669"/>
    <property type="project" value="UniProtKB-KW"/>
</dbReference>
<evidence type="ECO:0000259" key="5">
    <source>
        <dbReference type="PROSITE" id="PS50893"/>
    </source>
</evidence>
<feature type="domain" description="ABC transporter" evidence="5">
    <location>
        <begin position="2"/>
        <end position="230"/>
    </location>
</feature>
<dbReference type="RefSeq" id="WP_338779012.1">
    <property type="nucleotide sequence ID" value="NZ_CP147407.1"/>
</dbReference>
<proteinExistence type="inferred from homology"/>
<keyword evidence="3" id="KW-0547">Nucleotide-binding</keyword>
<evidence type="ECO:0000256" key="4">
    <source>
        <dbReference type="ARBA" id="ARBA00022840"/>
    </source>
</evidence>
<dbReference type="PANTHER" id="PTHR42711">
    <property type="entry name" value="ABC TRANSPORTER ATP-BINDING PROTEIN"/>
    <property type="match status" value="1"/>
</dbReference>
<dbReference type="InterPro" id="IPR050763">
    <property type="entry name" value="ABC_transporter_ATP-binding"/>
</dbReference>
<keyword evidence="4 6" id="KW-0067">ATP-binding</keyword>
<dbReference type="InterPro" id="IPR003593">
    <property type="entry name" value="AAA+_ATPase"/>
</dbReference>
<evidence type="ECO:0000313" key="7">
    <source>
        <dbReference type="Proteomes" id="UP001377337"/>
    </source>
</evidence>
<evidence type="ECO:0000313" key="6">
    <source>
        <dbReference type="EMBL" id="WXB96867.1"/>
    </source>
</evidence>
<name>A0ABZ2NGE2_9BACI</name>
<dbReference type="InterPro" id="IPR027417">
    <property type="entry name" value="P-loop_NTPase"/>
</dbReference>
<dbReference type="Gene3D" id="3.40.50.300">
    <property type="entry name" value="P-loop containing nucleotide triphosphate hydrolases"/>
    <property type="match status" value="1"/>
</dbReference>
<organism evidence="6 7">
    <name type="scientific">Metabacillus sediminis</name>
    <dbReference type="NCBI Taxonomy" id="3117746"/>
    <lineage>
        <taxon>Bacteria</taxon>
        <taxon>Bacillati</taxon>
        <taxon>Bacillota</taxon>
        <taxon>Bacilli</taxon>
        <taxon>Bacillales</taxon>
        <taxon>Bacillaceae</taxon>
        <taxon>Metabacillus</taxon>
    </lineage>
</organism>
<evidence type="ECO:0000256" key="1">
    <source>
        <dbReference type="ARBA" id="ARBA00005417"/>
    </source>
</evidence>
<dbReference type="PROSITE" id="PS00211">
    <property type="entry name" value="ABC_TRANSPORTER_1"/>
    <property type="match status" value="1"/>
</dbReference>
<dbReference type="CDD" id="cd03230">
    <property type="entry name" value="ABC_DR_subfamily_A"/>
    <property type="match status" value="1"/>
</dbReference>